<comment type="caution">
    <text evidence="3">The sequence shown here is derived from an EMBL/GenBank/DDBJ whole genome shotgun (WGS) entry which is preliminary data.</text>
</comment>
<evidence type="ECO:0000313" key="3">
    <source>
        <dbReference type="EMBL" id="MTH54525.1"/>
    </source>
</evidence>
<reference evidence="3 4" key="1">
    <citation type="journal article" date="2017" name="Int. J. Syst. Evol. Microbiol.">
        <title>Bacillus mangrovi sp. nov., isolated from a sediment sample from a mangrove forest.</title>
        <authorList>
            <person name="Gupta V."/>
            <person name="Singh P.K."/>
            <person name="Korpole S."/>
            <person name="Tanuku N.R.S."/>
            <person name="Pinnaka A.K."/>
        </authorList>
    </citation>
    <scope>NUCLEOTIDE SEQUENCE [LARGE SCALE GENOMIC DNA]</scope>
    <source>
        <strain evidence="3 4">KCTC 33872</strain>
    </source>
</reference>
<protein>
    <submittedName>
        <fullName evidence="3">Spore coat protein</fullName>
    </submittedName>
</protein>
<dbReference type="InterPro" id="IPR023833">
    <property type="entry name" value="Signal_pept_SipW-depend-type"/>
</dbReference>
<dbReference type="InterPro" id="IPR022121">
    <property type="entry name" value="Peptidase_M73_camelysin"/>
</dbReference>
<accession>A0A7X2V5J6</accession>
<feature type="signal peptide" evidence="2">
    <location>
        <begin position="1"/>
        <end position="27"/>
    </location>
</feature>
<sequence>MSIKRKIGSGVASAALGLSLVGGGTWAAFNDTATVTNQFASGTLDLEVGKSGNKPINFDLSNMKPGDNVQRIFELRNAGSIAIKEVLLDTTVTSFVDGTLPSSQADYLSQFEIDFMQVDGESDKWEPREKVTKNGETLTLADLVNGSYQTKVKEEFLGAGGKINLAPLTVKDQQYRGIPVTPADKDEVFIQITFKNDLTKSADNKYVQNKYQGDKVHFSFNFEATQWDGVKVDSSNGNGAVNNGVQGSADGGTMPSPITTPVTK</sequence>
<keyword evidence="4" id="KW-1185">Reference proteome</keyword>
<organism evidence="3 4">
    <name type="scientific">Metabacillus mangrovi</name>
    <dbReference type="NCBI Taxonomy" id="1491830"/>
    <lineage>
        <taxon>Bacteria</taxon>
        <taxon>Bacillati</taxon>
        <taxon>Bacillota</taxon>
        <taxon>Bacilli</taxon>
        <taxon>Bacillales</taxon>
        <taxon>Bacillaceae</taxon>
        <taxon>Metabacillus</taxon>
    </lineage>
</organism>
<feature type="region of interest" description="Disordered" evidence="1">
    <location>
        <begin position="238"/>
        <end position="264"/>
    </location>
</feature>
<dbReference type="Pfam" id="PF12389">
    <property type="entry name" value="Peptidase_M73"/>
    <property type="match status" value="1"/>
</dbReference>
<evidence type="ECO:0000313" key="4">
    <source>
        <dbReference type="Proteomes" id="UP000434639"/>
    </source>
</evidence>
<dbReference type="EMBL" id="WMIB01000015">
    <property type="protein sequence ID" value="MTH54525.1"/>
    <property type="molecule type" value="Genomic_DNA"/>
</dbReference>
<evidence type="ECO:0000256" key="2">
    <source>
        <dbReference type="SAM" id="SignalP"/>
    </source>
</evidence>
<keyword evidence="3" id="KW-0167">Capsid protein</keyword>
<keyword evidence="2" id="KW-0732">Signal</keyword>
<gene>
    <name evidence="3" type="ORF">GKZ89_14060</name>
</gene>
<dbReference type="AlphaFoldDB" id="A0A7X2V5J6"/>
<name>A0A7X2V5J6_9BACI</name>
<feature type="chain" id="PRO_5031061354" evidence="2">
    <location>
        <begin position="28"/>
        <end position="264"/>
    </location>
</feature>
<feature type="compositionally biased region" description="Low complexity" evidence="1">
    <location>
        <begin position="238"/>
        <end position="248"/>
    </location>
</feature>
<evidence type="ECO:0000256" key="1">
    <source>
        <dbReference type="SAM" id="MobiDB-lite"/>
    </source>
</evidence>
<dbReference type="OrthoDB" id="2660939at2"/>
<keyword evidence="3" id="KW-0946">Virion</keyword>
<dbReference type="Proteomes" id="UP000434639">
    <property type="component" value="Unassembled WGS sequence"/>
</dbReference>
<dbReference type="NCBIfam" id="TIGR04088">
    <property type="entry name" value="cognate_SipW"/>
    <property type="match status" value="1"/>
</dbReference>
<dbReference type="RefSeq" id="WP_155113037.1">
    <property type="nucleotide sequence ID" value="NZ_WMIB01000015.1"/>
</dbReference>
<proteinExistence type="predicted"/>